<name>A0ABT5STH7_9PSEU</name>
<dbReference type="RefSeq" id="WP_274200677.1">
    <property type="nucleotide sequence ID" value="NZ_JAQZAO010000005.1"/>
</dbReference>
<proteinExistence type="predicted"/>
<gene>
    <name evidence="1" type="ORF">PGB27_12430</name>
</gene>
<keyword evidence="2" id="KW-1185">Reference proteome</keyword>
<protein>
    <submittedName>
        <fullName evidence="1">Uncharacterized protein</fullName>
    </submittedName>
</protein>
<comment type="caution">
    <text evidence="1">The sequence shown here is derived from an EMBL/GenBank/DDBJ whole genome shotgun (WGS) entry which is preliminary data.</text>
</comment>
<organism evidence="1 2">
    <name type="scientific">Actinomycetospora lemnae</name>
    <dbReference type="NCBI Taxonomy" id="3019891"/>
    <lineage>
        <taxon>Bacteria</taxon>
        <taxon>Bacillati</taxon>
        <taxon>Actinomycetota</taxon>
        <taxon>Actinomycetes</taxon>
        <taxon>Pseudonocardiales</taxon>
        <taxon>Pseudonocardiaceae</taxon>
        <taxon>Actinomycetospora</taxon>
    </lineage>
</organism>
<evidence type="ECO:0000313" key="1">
    <source>
        <dbReference type="EMBL" id="MDD7966147.1"/>
    </source>
</evidence>
<accession>A0ABT5STH7</accession>
<dbReference type="Proteomes" id="UP001300763">
    <property type="component" value="Unassembled WGS sequence"/>
</dbReference>
<evidence type="ECO:0000313" key="2">
    <source>
        <dbReference type="Proteomes" id="UP001300763"/>
    </source>
</evidence>
<reference evidence="1 2" key="1">
    <citation type="submission" date="2023-02" db="EMBL/GenBank/DDBJ databases">
        <title>Genome sequencing required for Actinomycetospora new species description.</title>
        <authorList>
            <person name="Saimee Y."/>
            <person name="Duangmal K."/>
        </authorList>
    </citation>
    <scope>NUCLEOTIDE SEQUENCE [LARGE SCALE GENOMIC DNA]</scope>
    <source>
        <strain evidence="1 2">DW7H6</strain>
    </source>
</reference>
<dbReference type="EMBL" id="JAQZAO010000005">
    <property type="protein sequence ID" value="MDD7966147.1"/>
    <property type="molecule type" value="Genomic_DNA"/>
</dbReference>
<sequence>MTPPRLDASGAVFRVQLDTHSVPLDLDLASSAHLRVDATDGGRASWDGSAPGGHHREGTLAFTTPVTSGANVVLTITGLPADAVGSWTAP</sequence>